<evidence type="ECO:0000313" key="2">
    <source>
        <dbReference type="EMBL" id="QJW94158.1"/>
    </source>
</evidence>
<dbReference type="Gene3D" id="3.60.21.10">
    <property type="match status" value="1"/>
</dbReference>
<gene>
    <name evidence="2" type="ORF">FTUN_1677</name>
</gene>
<dbReference type="AlphaFoldDB" id="A0A6M5YJK1"/>
<organism evidence="2 3">
    <name type="scientific">Frigoriglobus tundricola</name>
    <dbReference type="NCBI Taxonomy" id="2774151"/>
    <lineage>
        <taxon>Bacteria</taxon>
        <taxon>Pseudomonadati</taxon>
        <taxon>Planctomycetota</taxon>
        <taxon>Planctomycetia</taxon>
        <taxon>Gemmatales</taxon>
        <taxon>Gemmataceae</taxon>
        <taxon>Frigoriglobus</taxon>
    </lineage>
</organism>
<dbReference type="KEGG" id="ftj:FTUN_1677"/>
<dbReference type="GO" id="GO:0004527">
    <property type="term" value="F:exonuclease activity"/>
    <property type="evidence" value="ECO:0007669"/>
    <property type="project" value="UniProtKB-KW"/>
</dbReference>
<keyword evidence="2" id="KW-0540">Nuclease</keyword>
<feature type="domain" description="Calcineurin-like phosphoesterase" evidence="1">
    <location>
        <begin position="1"/>
        <end position="235"/>
    </location>
</feature>
<proteinExistence type="predicted"/>
<dbReference type="PANTHER" id="PTHR30337:SF0">
    <property type="entry name" value="NUCLEASE SBCCD SUBUNIT D"/>
    <property type="match status" value="1"/>
</dbReference>
<dbReference type="InterPro" id="IPR004843">
    <property type="entry name" value="Calcineurin-like_PHP"/>
</dbReference>
<name>A0A6M5YJK1_9BACT</name>
<dbReference type="PANTHER" id="PTHR30337">
    <property type="entry name" value="COMPONENT OF ATP-DEPENDENT DSDNA EXONUCLEASE"/>
    <property type="match status" value="1"/>
</dbReference>
<dbReference type="Pfam" id="PF00149">
    <property type="entry name" value="Metallophos"/>
    <property type="match status" value="1"/>
</dbReference>
<dbReference type="SUPFAM" id="SSF56300">
    <property type="entry name" value="Metallo-dependent phosphatases"/>
    <property type="match status" value="1"/>
</dbReference>
<dbReference type="InterPro" id="IPR050535">
    <property type="entry name" value="DNA_Repair-Maintenance_Comp"/>
</dbReference>
<accession>A0A6M5YJK1</accession>
<dbReference type="Proteomes" id="UP000503447">
    <property type="component" value="Chromosome"/>
</dbReference>
<dbReference type="InterPro" id="IPR029052">
    <property type="entry name" value="Metallo-depent_PP-like"/>
</dbReference>
<keyword evidence="2" id="KW-0269">Exonuclease</keyword>
<dbReference type="EMBL" id="CP053452">
    <property type="protein sequence ID" value="QJW94158.1"/>
    <property type="molecule type" value="Genomic_DNA"/>
</dbReference>
<sequence length="407" mass="45850">MKIVHTADWHLCDRLGRINRTADLRERVERVAAYSEEHQADVLVIAGDLFFEDARHDEMADALTHLNRTFRPFFARGGTILAVTGNHDLDTRIDLVRAGMALVTPPTVAGGELSPGRMYLLNRCSYGTLSARTGDRVQFVFVPYPFAHRYDLPPGFRTREELNTELQNRVAEWVQAVPTRPGFDRALPTVLVAHLHVSGAQVRNLYRISPREDVVIAPGFLHATWAYVALGHIHQAQHLPGLEHVRYSGPLDRLDMGEREDVRGVWLVDVGPTGLREQLTWLPLDPTLMLDITIAGRDDLEAAAVHPQRESAIVRATVTATDLPRDDVTRDLRRAFLRLHEIRWAETPSAPSAQTGTEPLHHTADTAGTVRAYLEREIPMDHPHRQRLFDLADQFLTEEANRDPAAH</sequence>
<keyword evidence="3" id="KW-1185">Reference proteome</keyword>
<evidence type="ECO:0000259" key="1">
    <source>
        <dbReference type="Pfam" id="PF00149"/>
    </source>
</evidence>
<dbReference type="RefSeq" id="WP_171470218.1">
    <property type="nucleotide sequence ID" value="NZ_CP053452.2"/>
</dbReference>
<evidence type="ECO:0000313" key="3">
    <source>
        <dbReference type="Proteomes" id="UP000503447"/>
    </source>
</evidence>
<protein>
    <submittedName>
        <fullName evidence="2">Exonuclease SbcD</fullName>
    </submittedName>
</protein>
<keyword evidence="2" id="KW-0378">Hydrolase</keyword>
<reference evidence="3" key="1">
    <citation type="submission" date="2020-05" db="EMBL/GenBank/DDBJ databases">
        <title>Frigoriglobus tundricola gen. nov., sp. nov., a psychrotolerant cellulolytic planctomycete of the family Gemmataceae with two divergent copies of 16S rRNA gene.</title>
        <authorList>
            <person name="Kulichevskaya I.S."/>
            <person name="Ivanova A.A."/>
            <person name="Naumoff D.G."/>
            <person name="Beletsky A.V."/>
            <person name="Rijpstra W.I.C."/>
            <person name="Sinninghe Damste J.S."/>
            <person name="Mardanov A.V."/>
            <person name="Ravin N.V."/>
            <person name="Dedysh S.N."/>
        </authorList>
    </citation>
    <scope>NUCLEOTIDE SEQUENCE [LARGE SCALE GENOMIC DNA]</scope>
    <source>
        <strain evidence="3">PL17</strain>
    </source>
</reference>